<dbReference type="GO" id="GO:0034632">
    <property type="term" value="F:retinol transmembrane transporter activity"/>
    <property type="evidence" value="ECO:0007669"/>
    <property type="project" value="InterPro"/>
</dbReference>
<evidence type="ECO:0000256" key="4">
    <source>
        <dbReference type="ARBA" id="ARBA00022692"/>
    </source>
</evidence>
<keyword evidence="3" id="KW-1003">Cell membrane</keyword>
<feature type="transmembrane region" description="Helical" evidence="8">
    <location>
        <begin position="315"/>
        <end position="339"/>
    </location>
</feature>
<feature type="transmembrane region" description="Helical" evidence="8">
    <location>
        <begin position="266"/>
        <end position="289"/>
    </location>
</feature>
<feature type="transmembrane region" description="Helical" evidence="8">
    <location>
        <begin position="469"/>
        <end position="500"/>
    </location>
</feature>
<name>A0AAU9Y4Y4_9CNID</name>
<protein>
    <recommendedName>
        <fullName evidence="11">Stimulated by retinoic acid gene 6 protein-like</fullName>
    </recommendedName>
</protein>
<evidence type="ECO:0000313" key="10">
    <source>
        <dbReference type="Proteomes" id="UP001159428"/>
    </source>
</evidence>
<dbReference type="PANTHER" id="PTHR21444">
    <property type="entry name" value="COILED-COIL DOMAIN-CONTAINING PROTEIN 180"/>
    <property type="match status" value="1"/>
</dbReference>
<reference evidence="9 10" key="1">
    <citation type="submission" date="2022-05" db="EMBL/GenBank/DDBJ databases">
        <authorList>
            <consortium name="Genoscope - CEA"/>
            <person name="William W."/>
        </authorList>
    </citation>
    <scope>NUCLEOTIDE SEQUENCE [LARGE SCALE GENOMIC DNA]</scope>
</reference>
<evidence type="ECO:0000256" key="8">
    <source>
        <dbReference type="SAM" id="Phobius"/>
    </source>
</evidence>
<feature type="transmembrane region" description="Helical" evidence="8">
    <location>
        <begin position="426"/>
        <end position="448"/>
    </location>
</feature>
<gene>
    <name evidence="9" type="ORF">PMEA_00012377</name>
</gene>
<dbReference type="Pfam" id="PF14752">
    <property type="entry name" value="RBP_receptor"/>
    <property type="match status" value="2"/>
</dbReference>
<dbReference type="EMBL" id="CALNXJ010000211">
    <property type="protein sequence ID" value="CAH3169474.1"/>
    <property type="molecule type" value="Genomic_DNA"/>
</dbReference>
<dbReference type="GO" id="GO:0038023">
    <property type="term" value="F:signaling receptor activity"/>
    <property type="evidence" value="ECO:0007669"/>
    <property type="project" value="InterPro"/>
</dbReference>
<keyword evidence="4 8" id="KW-0812">Transmembrane</keyword>
<proteinExistence type="predicted"/>
<feature type="transmembrane region" description="Helical" evidence="8">
    <location>
        <begin position="102"/>
        <end position="120"/>
    </location>
</feature>
<feature type="transmembrane region" description="Helical" evidence="8">
    <location>
        <begin position="73"/>
        <end position="90"/>
    </location>
</feature>
<evidence type="ECO:0000256" key="7">
    <source>
        <dbReference type="ARBA" id="ARBA00023170"/>
    </source>
</evidence>
<comment type="subcellular location">
    <subcellularLocation>
        <location evidence="1">Cell membrane</location>
        <topology evidence="1">Multi-pass membrane protein</topology>
    </subcellularLocation>
</comment>
<evidence type="ECO:0008006" key="11">
    <source>
        <dbReference type="Google" id="ProtNLM"/>
    </source>
</evidence>
<organism evidence="9 10">
    <name type="scientific">Pocillopora meandrina</name>
    <dbReference type="NCBI Taxonomy" id="46732"/>
    <lineage>
        <taxon>Eukaryota</taxon>
        <taxon>Metazoa</taxon>
        <taxon>Cnidaria</taxon>
        <taxon>Anthozoa</taxon>
        <taxon>Hexacorallia</taxon>
        <taxon>Scleractinia</taxon>
        <taxon>Astrocoeniina</taxon>
        <taxon>Pocilloporidae</taxon>
        <taxon>Pocillopora</taxon>
    </lineage>
</organism>
<dbReference type="GO" id="GO:0071939">
    <property type="term" value="P:vitamin A import into cell"/>
    <property type="evidence" value="ECO:0007669"/>
    <property type="project" value="TreeGrafter"/>
</dbReference>
<dbReference type="InterPro" id="IPR026612">
    <property type="entry name" value="STRA6-like"/>
</dbReference>
<keyword evidence="5 8" id="KW-1133">Transmembrane helix</keyword>
<evidence type="ECO:0000256" key="6">
    <source>
        <dbReference type="ARBA" id="ARBA00023136"/>
    </source>
</evidence>
<evidence type="ECO:0000256" key="2">
    <source>
        <dbReference type="ARBA" id="ARBA00022448"/>
    </source>
</evidence>
<feature type="transmembrane region" description="Helical" evidence="8">
    <location>
        <begin position="132"/>
        <end position="152"/>
    </location>
</feature>
<feature type="transmembrane region" description="Helical" evidence="8">
    <location>
        <begin position="520"/>
        <end position="545"/>
    </location>
</feature>
<dbReference type="AlphaFoldDB" id="A0AAU9Y4Y4"/>
<evidence type="ECO:0000256" key="5">
    <source>
        <dbReference type="ARBA" id="ARBA00022989"/>
    </source>
</evidence>
<keyword evidence="6 8" id="KW-0472">Membrane</keyword>
<accession>A0AAU9Y4Y4</accession>
<dbReference type="Proteomes" id="UP001159428">
    <property type="component" value="Unassembled WGS sequence"/>
</dbReference>
<keyword evidence="2" id="KW-0813">Transport</keyword>
<keyword evidence="7" id="KW-0675">Receptor</keyword>
<dbReference type="GO" id="GO:0005886">
    <property type="term" value="C:plasma membrane"/>
    <property type="evidence" value="ECO:0007669"/>
    <property type="project" value="UniProtKB-SubCell"/>
</dbReference>
<evidence type="ECO:0000256" key="3">
    <source>
        <dbReference type="ARBA" id="ARBA00022475"/>
    </source>
</evidence>
<sequence>MTEVSSNHSSNDTEGSSCVQTERKFDHGCLAPAIVIILILSCLKRRSSWKLEYCKGYPGLLIPINFLGGMDKINRYTIAITFGATASTFFSNSTLEFADPPWLSVFSALFSVLEYGILFYPFFACLTTENRLAGSLLGFLYATMRFIVGLVIEFQCTESYVEDIKTKQYIEFLGKVPTYLCLLFIALRFAVLLVLQIKQCRVLSSWHYSEILGADEHHTCLIEASGRIHVKQLLTLGSNTSRTMADEKWYKRLICKIYRPRGDFKFSTQLISTLVVAGIIVFQVMLHYLSLFDYYEKEVVSSCVHDPICRGFVPLLFHALEGGVITAATVSILLMLHFMKCHRDNVLQMYRGQRTFFQDVTVSPANLVGQSLLFSGYQIAFVLTGYTVLSFFLAIIVVSLTAIFKYIDFLVSPEMLEVYKNIGQAFAPPVCLAICLWLYQLFLTYYVFRDRDFPNITITVDNRRFYSIMSYFFFFYNILLGLFSCIMRILKGMILGVIFISRIDRTSLMQGFQTWDKAFVAYLGFIHILVAHNHPVMLMFCQLLINSNKDRQYGTVGREELPGLCVQNSHSEDQSSAGHPEARVFRPPHMSHQAINRWFLAFTLLRNPSLVKYRRRCAREAKKCSVSIKDANYGSVTPI</sequence>
<evidence type="ECO:0000256" key="1">
    <source>
        <dbReference type="ARBA" id="ARBA00004651"/>
    </source>
</evidence>
<feature type="transmembrane region" description="Helical" evidence="8">
    <location>
        <begin position="379"/>
        <end position="406"/>
    </location>
</feature>
<dbReference type="PANTHER" id="PTHR21444:SF15">
    <property type="entry name" value="RECEPTOR FOR RETINOL UPTAKE STRA6"/>
    <property type="match status" value="1"/>
</dbReference>
<comment type="caution">
    <text evidence="9">The sequence shown here is derived from an EMBL/GenBank/DDBJ whole genome shotgun (WGS) entry which is preliminary data.</text>
</comment>
<evidence type="ECO:0000313" key="9">
    <source>
        <dbReference type="EMBL" id="CAH3169474.1"/>
    </source>
</evidence>
<feature type="transmembrane region" description="Helical" evidence="8">
    <location>
        <begin position="172"/>
        <end position="195"/>
    </location>
</feature>
<keyword evidence="10" id="KW-1185">Reference proteome</keyword>